<keyword evidence="1" id="KW-0812">Transmembrane</keyword>
<feature type="transmembrane region" description="Helical" evidence="1">
    <location>
        <begin position="7"/>
        <end position="24"/>
    </location>
</feature>
<keyword evidence="1" id="KW-1133">Transmembrane helix</keyword>
<gene>
    <name evidence="2" type="ORF">DFR57_103244</name>
</gene>
<feature type="transmembrane region" description="Helical" evidence="1">
    <location>
        <begin position="30"/>
        <end position="47"/>
    </location>
</feature>
<dbReference type="Proteomes" id="UP000252585">
    <property type="component" value="Unassembled WGS sequence"/>
</dbReference>
<dbReference type="EMBL" id="QPJJ01000003">
    <property type="protein sequence ID" value="RCW74947.1"/>
    <property type="molecule type" value="Genomic_DNA"/>
</dbReference>
<comment type="caution">
    <text evidence="2">The sequence shown here is derived from an EMBL/GenBank/DDBJ whole genome shotgun (WGS) entry which is preliminary data.</text>
</comment>
<protein>
    <recommendedName>
        <fullName evidence="4">DUF3953 domain-containing protein</fullName>
    </recommendedName>
</protein>
<evidence type="ECO:0000313" key="2">
    <source>
        <dbReference type="EMBL" id="RCW74947.1"/>
    </source>
</evidence>
<evidence type="ECO:0000256" key="1">
    <source>
        <dbReference type="SAM" id="Phobius"/>
    </source>
</evidence>
<keyword evidence="3" id="KW-1185">Reference proteome</keyword>
<accession>A0A368Y7Z4</accession>
<keyword evidence="1" id="KW-0472">Membrane</keyword>
<reference evidence="2 3" key="1">
    <citation type="submission" date="2018-07" db="EMBL/GenBank/DDBJ databases">
        <title>Genomic Encyclopedia of Type Strains, Phase IV (KMG-IV): sequencing the most valuable type-strain genomes for metagenomic binning, comparative biology and taxonomic classification.</title>
        <authorList>
            <person name="Goeker M."/>
        </authorList>
    </citation>
    <scope>NUCLEOTIDE SEQUENCE [LARGE SCALE GENOMIC DNA]</scope>
    <source>
        <strain evidence="2 3">DSM 27696</strain>
    </source>
</reference>
<feature type="transmembrane region" description="Helical" evidence="1">
    <location>
        <begin position="54"/>
        <end position="74"/>
    </location>
</feature>
<dbReference type="AlphaFoldDB" id="A0A368Y7Z4"/>
<sequence length="75" mass="8939">MLLRRFNFIFAIFVILLVAYELIFDSTSDVIFYLLPIMFLLFGIEYVKGKNKRLGYFYLFAFSLIFLTAIYNTIL</sequence>
<evidence type="ECO:0008006" key="4">
    <source>
        <dbReference type="Google" id="ProtNLM"/>
    </source>
</evidence>
<name>A0A368Y7Z4_9BACI</name>
<organism evidence="2 3">
    <name type="scientific">Saliterribacillus persicus</name>
    <dbReference type="NCBI Taxonomy" id="930114"/>
    <lineage>
        <taxon>Bacteria</taxon>
        <taxon>Bacillati</taxon>
        <taxon>Bacillota</taxon>
        <taxon>Bacilli</taxon>
        <taxon>Bacillales</taxon>
        <taxon>Bacillaceae</taxon>
        <taxon>Saliterribacillus</taxon>
    </lineage>
</organism>
<evidence type="ECO:0000313" key="3">
    <source>
        <dbReference type="Proteomes" id="UP000252585"/>
    </source>
</evidence>
<proteinExistence type="predicted"/>